<evidence type="ECO:0000256" key="1">
    <source>
        <dbReference type="ARBA" id="ARBA00009861"/>
    </source>
</evidence>
<dbReference type="EMBL" id="JAMFTS010000004">
    <property type="protein sequence ID" value="KAJ4763133.1"/>
    <property type="molecule type" value="Genomic_DNA"/>
</dbReference>
<dbReference type="Proteomes" id="UP001140206">
    <property type="component" value="Chromosome 4"/>
</dbReference>
<dbReference type="PANTHER" id="PTHR31642:SF237">
    <property type="entry name" value="OS06G0151100 PROTEIN"/>
    <property type="match status" value="1"/>
</dbReference>
<evidence type="ECO:0000313" key="5">
    <source>
        <dbReference type="Proteomes" id="UP001140206"/>
    </source>
</evidence>
<dbReference type="Gene3D" id="3.30.559.10">
    <property type="entry name" value="Chloramphenicol acetyltransferase-like domain"/>
    <property type="match status" value="2"/>
</dbReference>
<evidence type="ECO:0000256" key="2">
    <source>
        <dbReference type="ARBA" id="ARBA00022679"/>
    </source>
</evidence>
<evidence type="ECO:0000313" key="4">
    <source>
        <dbReference type="EMBL" id="KAJ4763133.1"/>
    </source>
</evidence>
<dbReference type="PANTHER" id="PTHR31642">
    <property type="entry name" value="TRICHOTHECENE 3-O-ACETYLTRANSFERASE"/>
    <property type="match status" value="1"/>
</dbReference>
<evidence type="ECO:0000256" key="3">
    <source>
        <dbReference type="ARBA" id="ARBA00023315"/>
    </source>
</evidence>
<keyword evidence="3" id="KW-0012">Acyltransferase</keyword>
<name>A0AAV8DA57_9POAL</name>
<comment type="caution">
    <text evidence="4">The sequence shown here is derived from an EMBL/GenBank/DDBJ whole genome shotgun (WGS) entry which is preliminary data.</text>
</comment>
<gene>
    <name evidence="4" type="ORF">LUZ62_073508</name>
</gene>
<reference evidence="4" key="1">
    <citation type="submission" date="2022-08" db="EMBL/GenBank/DDBJ databases">
        <authorList>
            <person name="Marques A."/>
        </authorList>
    </citation>
    <scope>NUCLEOTIDE SEQUENCE</scope>
    <source>
        <strain evidence="4">RhyPub2mFocal</strain>
        <tissue evidence="4">Leaves</tissue>
    </source>
</reference>
<proteinExistence type="inferred from homology"/>
<keyword evidence="5" id="KW-1185">Reference proteome</keyword>
<dbReference type="Pfam" id="PF02458">
    <property type="entry name" value="Transferase"/>
    <property type="match status" value="1"/>
</dbReference>
<accession>A0AAV8DA57</accession>
<dbReference type="GO" id="GO:0016747">
    <property type="term" value="F:acyltransferase activity, transferring groups other than amino-acyl groups"/>
    <property type="evidence" value="ECO:0007669"/>
    <property type="project" value="TreeGrafter"/>
</dbReference>
<dbReference type="AlphaFoldDB" id="A0AAV8DA57"/>
<dbReference type="InterPro" id="IPR050317">
    <property type="entry name" value="Plant_Fungal_Acyltransferase"/>
</dbReference>
<dbReference type="InterPro" id="IPR023213">
    <property type="entry name" value="CAT-like_dom_sf"/>
</dbReference>
<organism evidence="4 5">
    <name type="scientific">Rhynchospora pubera</name>
    <dbReference type="NCBI Taxonomy" id="906938"/>
    <lineage>
        <taxon>Eukaryota</taxon>
        <taxon>Viridiplantae</taxon>
        <taxon>Streptophyta</taxon>
        <taxon>Embryophyta</taxon>
        <taxon>Tracheophyta</taxon>
        <taxon>Spermatophyta</taxon>
        <taxon>Magnoliopsida</taxon>
        <taxon>Liliopsida</taxon>
        <taxon>Poales</taxon>
        <taxon>Cyperaceae</taxon>
        <taxon>Cyperoideae</taxon>
        <taxon>Rhynchosporeae</taxon>
        <taxon>Rhynchospora</taxon>
    </lineage>
</organism>
<comment type="similarity">
    <text evidence="1">Belongs to the plant acyltransferase family.</text>
</comment>
<protein>
    <submittedName>
        <fullName evidence="4">HXXXD-type acyl-transferase family protein</fullName>
    </submittedName>
</protein>
<keyword evidence="2" id="KW-0808">Transferase</keyword>
<sequence length="453" mass="50541">MKNMIPIKVKQRTLIKASNPPSSPPQATVSNLDLILGHFQISLISIYPPSSSSIETIISTIKTNLPAFLNHFYPFSGRIRPDPVTNLPYLFCDNSGVEFVIAESEIPLCSIDFGDVDRSLHQIQIPFGLDLPLSLQLVRFACGGFSVSWSTSHLLLDGHGLITLPTAWSDFLWTGAFLESPSHERSIFVPRSPPQYKPSPKQEFTLYKPDALINVLGGASLLRKIYRVEAADVDRIRVRASGHVRATRLEAMSAYLWKLLATATGELDMTCRLAWLVDGRTRLGSKYNDAMRGYLGNVISYTWREERVDEIKKQSLAYGARLTKEAIEDVACEERFEQLVDWMEEHKAAGKWTETVGVGLGAPTIVISSMISFRVELDFGFGAPVMTLPWLRPSRLGSCSFTIVRNPKKDGSLFVSARLWPRLAQVIEQDAERVFRPVTAESLGFVPAPVSRL</sequence>